<dbReference type="PROSITE" id="PS00134">
    <property type="entry name" value="TRYPSIN_HIS"/>
    <property type="match status" value="1"/>
</dbReference>
<evidence type="ECO:0000256" key="1">
    <source>
        <dbReference type="ARBA" id="ARBA00022729"/>
    </source>
</evidence>
<dbReference type="InterPro" id="IPR018114">
    <property type="entry name" value="TRYPSIN_HIS"/>
</dbReference>
<keyword evidence="1" id="KW-0732">Signal</keyword>
<dbReference type="SUPFAM" id="SSF50494">
    <property type="entry name" value="Trypsin-like serine proteases"/>
    <property type="match status" value="1"/>
</dbReference>
<protein>
    <recommendedName>
        <fullName evidence="2">Peptidase S1 domain-containing protein</fullName>
    </recommendedName>
</protein>
<dbReference type="InterPro" id="IPR050966">
    <property type="entry name" value="Glutamyl_endopeptidase"/>
</dbReference>
<dbReference type="Pfam" id="PF00089">
    <property type="entry name" value="Trypsin"/>
    <property type="match status" value="1"/>
</dbReference>
<evidence type="ECO:0000313" key="3">
    <source>
        <dbReference type="EMBL" id="QBQ38595.1"/>
    </source>
</evidence>
<dbReference type="Proteomes" id="UP000294359">
    <property type="component" value="Chromosome"/>
</dbReference>
<sequence>MAARPIRARMTKRDATFPKSGKPWINRIVNHINQRSHKMITKPILGQPLFRASVVAVCMGLSAQAYAGTPDVYTQYQETGNPNTPRAIGKLFSNSGTCSASVISGNNIIVTAAHCCYNRGTGAWAYGWSFAPAYNNGSAPYGMFPWVQARVPASWINNGDTASDICLIQLGNNTAGRPVTYYTGWLGRSWDWGTTQSHHSLGYPGNIGSGQTLQLCASESFGASAACGGAAVLNTGCNMTYGSSGGPWIRQYRNGNYVNSVVHGYQSAACTGTFGQTYNGPRFTSSNIVPLCTAQGC</sequence>
<feature type="domain" description="Peptidase S1" evidence="2">
    <location>
        <begin position="89"/>
        <end position="257"/>
    </location>
</feature>
<dbReference type="InterPro" id="IPR001254">
    <property type="entry name" value="Trypsin_dom"/>
</dbReference>
<evidence type="ECO:0000313" key="4">
    <source>
        <dbReference type="Proteomes" id="UP000294359"/>
    </source>
</evidence>
<dbReference type="Gene3D" id="2.40.10.10">
    <property type="entry name" value="Trypsin-like serine proteases"/>
    <property type="match status" value="2"/>
</dbReference>
<gene>
    <name evidence="3" type="ORF">E1742_22270</name>
</gene>
<organism evidence="3 4">
    <name type="scientific">Pseudoduganella plicata</name>
    <dbReference type="NCBI Taxonomy" id="321984"/>
    <lineage>
        <taxon>Bacteria</taxon>
        <taxon>Pseudomonadati</taxon>
        <taxon>Pseudomonadota</taxon>
        <taxon>Betaproteobacteria</taxon>
        <taxon>Burkholderiales</taxon>
        <taxon>Oxalobacteraceae</taxon>
        <taxon>Telluria group</taxon>
        <taxon>Pseudoduganella</taxon>
    </lineage>
</organism>
<reference evidence="3 4" key="1">
    <citation type="submission" date="2019-03" db="EMBL/GenBank/DDBJ databases">
        <title>Draft Genome Sequences of Six Type Strains of the Genus Massilia.</title>
        <authorList>
            <person name="Miess H."/>
            <person name="Frediansyhah A."/>
            <person name="Gross H."/>
        </authorList>
    </citation>
    <scope>NUCLEOTIDE SEQUENCE [LARGE SCALE GENOMIC DNA]</scope>
    <source>
        <strain evidence="3 4">DSM 17505</strain>
    </source>
</reference>
<dbReference type="InterPro" id="IPR043504">
    <property type="entry name" value="Peptidase_S1_PA_chymotrypsin"/>
</dbReference>
<dbReference type="EMBL" id="CP038026">
    <property type="protein sequence ID" value="QBQ38595.1"/>
    <property type="molecule type" value="Genomic_DNA"/>
</dbReference>
<keyword evidence="4" id="KW-1185">Reference proteome</keyword>
<accession>A0ABX5SE30</accession>
<name>A0ABX5SE30_9BURK</name>
<proteinExistence type="predicted"/>
<dbReference type="InterPro" id="IPR009003">
    <property type="entry name" value="Peptidase_S1_PA"/>
</dbReference>
<evidence type="ECO:0000259" key="2">
    <source>
        <dbReference type="Pfam" id="PF00089"/>
    </source>
</evidence>
<dbReference type="PANTHER" id="PTHR15462">
    <property type="entry name" value="SERINE PROTEASE"/>
    <property type="match status" value="1"/>
</dbReference>